<evidence type="ECO:0000256" key="1">
    <source>
        <dbReference type="ARBA" id="ARBA00004141"/>
    </source>
</evidence>
<dbReference type="FunFam" id="1.20.1740.10:FF:000046">
    <property type="entry name" value="Amino-acid permease, putative"/>
    <property type="match status" value="1"/>
</dbReference>
<feature type="transmembrane region" description="Helical" evidence="6">
    <location>
        <begin position="111"/>
        <end position="136"/>
    </location>
</feature>
<accession>A3LMV5</accession>
<dbReference type="OrthoDB" id="2417308at2759"/>
<feature type="transmembrane region" description="Helical" evidence="6">
    <location>
        <begin position="308"/>
        <end position="332"/>
    </location>
</feature>
<keyword evidence="4 6" id="KW-1133">Transmembrane helix</keyword>
<gene>
    <name evidence="7" type="ORF">PICST_41725</name>
</gene>
<keyword evidence="8" id="KW-1185">Reference proteome</keyword>
<dbReference type="PIRSF" id="PIRSF006060">
    <property type="entry name" value="AA_transporter"/>
    <property type="match status" value="1"/>
</dbReference>
<protein>
    <recommendedName>
        <fullName evidence="9">Choline transport protein</fullName>
    </recommendedName>
</protein>
<dbReference type="STRING" id="322104.A3LMV5"/>
<feature type="transmembrane region" description="Helical" evidence="6">
    <location>
        <begin position="157"/>
        <end position="181"/>
    </location>
</feature>
<keyword evidence="2" id="KW-0813">Transport</keyword>
<dbReference type="Proteomes" id="UP000002258">
    <property type="component" value="Chromosome 2"/>
</dbReference>
<dbReference type="AlphaFoldDB" id="A3LMV5"/>
<dbReference type="FunCoup" id="A3LMV5">
    <property type="interactions" value="130"/>
</dbReference>
<organism evidence="7 8">
    <name type="scientific">Scheffersomyces stipitis (strain ATCC 58785 / CBS 6054 / NBRC 10063 / NRRL Y-11545)</name>
    <name type="common">Yeast</name>
    <name type="synonym">Pichia stipitis</name>
    <dbReference type="NCBI Taxonomy" id="322104"/>
    <lineage>
        <taxon>Eukaryota</taxon>
        <taxon>Fungi</taxon>
        <taxon>Dikarya</taxon>
        <taxon>Ascomycota</taxon>
        <taxon>Saccharomycotina</taxon>
        <taxon>Pichiomycetes</taxon>
        <taxon>Debaryomycetaceae</taxon>
        <taxon>Scheffersomyces</taxon>
    </lineage>
</organism>
<evidence type="ECO:0000256" key="6">
    <source>
        <dbReference type="SAM" id="Phobius"/>
    </source>
</evidence>
<dbReference type="GeneID" id="4837545"/>
<dbReference type="InParanoid" id="A3LMV5"/>
<dbReference type="HOGENOM" id="CLU_004495_2_4_1"/>
<keyword evidence="5 6" id="KW-0472">Membrane</keyword>
<feature type="transmembrane region" description="Helical" evidence="6">
    <location>
        <begin position="512"/>
        <end position="531"/>
    </location>
</feature>
<dbReference type="KEGG" id="pic:PICST_41725"/>
<feature type="transmembrane region" description="Helical" evidence="6">
    <location>
        <begin position="270"/>
        <end position="288"/>
    </location>
</feature>
<evidence type="ECO:0000256" key="3">
    <source>
        <dbReference type="ARBA" id="ARBA00022692"/>
    </source>
</evidence>
<evidence type="ECO:0000313" key="8">
    <source>
        <dbReference type="Proteomes" id="UP000002258"/>
    </source>
</evidence>
<keyword evidence="3 6" id="KW-0812">Transmembrane</keyword>
<dbReference type="RefSeq" id="XP_001382779.1">
    <property type="nucleotide sequence ID" value="XM_001382742.1"/>
</dbReference>
<name>A3LMV5_PICST</name>
<dbReference type="PANTHER" id="PTHR45649:SF7">
    <property type="entry name" value="CHOLINE TRANSPORT PROTEIN"/>
    <property type="match status" value="1"/>
</dbReference>
<evidence type="ECO:0000256" key="5">
    <source>
        <dbReference type="ARBA" id="ARBA00023136"/>
    </source>
</evidence>
<dbReference type="OMA" id="TYCIAMF"/>
<evidence type="ECO:0000313" key="7">
    <source>
        <dbReference type="EMBL" id="ABN64750.1"/>
    </source>
</evidence>
<comment type="subcellular location">
    <subcellularLocation>
        <location evidence="1">Membrane</location>
        <topology evidence="1">Multi-pass membrane protein</topology>
    </subcellularLocation>
</comment>
<feature type="transmembrane region" description="Helical" evidence="6">
    <location>
        <begin position="201"/>
        <end position="220"/>
    </location>
</feature>
<dbReference type="eggNOG" id="KOG1289">
    <property type="taxonomic scope" value="Eukaryota"/>
</dbReference>
<feature type="transmembrane region" description="Helical" evidence="6">
    <location>
        <begin position="475"/>
        <end position="500"/>
    </location>
</feature>
<feature type="transmembrane region" description="Helical" evidence="6">
    <location>
        <begin position="232"/>
        <end position="250"/>
    </location>
</feature>
<dbReference type="Gene3D" id="1.20.1740.10">
    <property type="entry name" value="Amino acid/polyamine transporter I"/>
    <property type="match status" value="1"/>
</dbReference>
<feature type="transmembrane region" description="Helical" evidence="6">
    <location>
        <begin position="415"/>
        <end position="435"/>
    </location>
</feature>
<feature type="transmembrane region" description="Helical" evidence="6">
    <location>
        <begin position="441"/>
        <end position="463"/>
    </location>
</feature>
<dbReference type="Pfam" id="PF13520">
    <property type="entry name" value="AA_permease_2"/>
    <property type="match status" value="1"/>
</dbReference>
<sequence length="571" mass="62719">MSKIDSEKSTEIHNVPSVGYGEIQNYVSNRTAQGMPALDALAQADGKNAEKLMEEAQANLELVQETGYAPELRRNFGVISLLGVGFGLTNSWFGISASLVTGISSGGPMMIIYGILIVACISMCVAISLSELISAMPNAGGQYYWTMKLAPKKYAPFWAYMCGAFAWAGSVFTSASVTLSIASSAVGMYMLYHPDKTIQTWHVFVTYEIANILLVFFNLWEKPLPAISKSSLYISLLSFLIITIVVLAKSGGEFQSANFVFVEFTNGTGWSSSGIAFIVGLINPNWSFSCLDAATHLAEELLEPRKQIPIAIIGTVIIGFITSFSYSIAMFFCIKDLDAIYNSNTGVPIMDIFYQVLNNKAGAVILEFLIFLTAIGCNIASHTWQARLCWSFARDNGLPGSRYWSKVNPRTGVPVNAHLMSCVWCAIIGCIYMGSTTAYNAMVIGCIIFLLMSYAVPVVFLLMKGRDNIKHGPFWLGKIGLFANIVLLVWTVFTTIFYSFPPVMPVTAGNMNYVSVVVGVFGAYCIIYWFARGKKKFITAEDREAKIDELTHQLSQQISHIEVVLSHKNDV</sequence>
<dbReference type="PANTHER" id="PTHR45649">
    <property type="entry name" value="AMINO-ACID PERMEASE BAT1"/>
    <property type="match status" value="1"/>
</dbReference>
<dbReference type="GO" id="GO:0015101">
    <property type="term" value="F:organic cation transmembrane transporter activity"/>
    <property type="evidence" value="ECO:0007669"/>
    <property type="project" value="UniProtKB-ARBA"/>
</dbReference>
<dbReference type="EMBL" id="CP000496">
    <property type="protein sequence ID" value="ABN64750.1"/>
    <property type="molecule type" value="Genomic_DNA"/>
</dbReference>
<proteinExistence type="predicted"/>
<evidence type="ECO:0000256" key="4">
    <source>
        <dbReference type="ARBA" id="ARBA00022989"/>
    </source>
</evidence>
<evidence type="ECO:0000256" key="2">
    <source>
        <dbReference type="ARBA" id="ARBA00022448"/>
    </source>
</evidence>
<dbReference type="InterPro" id="IPR002293">
    <property type="entry name" value="AA/rel_permease1"/>
</dbReference>
<reference evidence="7 8" key="1">
    <citation type="journal article" date="2007" name="Nat. Biotechnol.">
        <title>Genome sequence of the lignocellulose-bioconverting and xylose-fermenting yeast Pichia stipitis.</title>
        <authorList>
            <person name="Jeffries T.W."/>
            <person name="Grigoriev I.V."/>
            <person name="Grimwood J."/>
            <person name="Laplaza J.M."/>
            <person name="Aerts A."/>
            <person name="Salamov A."/>
            <person name="Schmutz J."/>
            <person name="Lindquist E."/>
            <person name="Dehal P."/>
            <person name="Shapiro H."/>
            <person name="Jin Y.S."/>
            <person name="Passoth V."/>
            <person name="Richardson P.M."/>
        </authorList>
    </citation>
    <scope>NUCLEOTIDE SEQUENCE [LARGE SCALE GENOMIC DNA]</scope>
    <source>
        <strain evidence="8">ATCC 58785 / CBS 6054 / NBRC 10063 / NRRL Y-11545</strain>
    </source>
</reference>
<dbReference type="GO" id="GO:0016020">
    <property type="term" value="C:membrane"/>
    <property type="evidence" value="ECO:0007669"/>
    <property type="project" value="UniProtKB-SubCell"/>
</dbReference>
<feature type="transmembrane region" description="Helical" evidence="6">
    <location>
        <begin position="76"/>
        <end position="99"/>
    </location>
</feature>
<evidence type="ECO:0008006" key="9">
    <source>
        <dbReference type="Google" id="ProtNLM"/>
    </source>
</evidence>
<feature type="transmembrane region" description="Helical" evidence="6">
    <location>
        <begin position="352"/>
        <end position="377"/>
    </location>
</feature>